<sequence length="145" mass="15928">SWENLFENLSFVWFISHGLLEVSYPYKGVKIHPRGKETQLQPIREEHTDPWAHIRGAHQEASQTKGGVRGGARGSAEPPATSRSFHPLMPSLHVAAPDGFLMAVMTALPGVTSSGPRILLGGTRHLHTTNRGHLSLSQHTTQEKN</sequence>
<gene>
    <name evidence="2" type="ORF">SETIT_2G140700v2</name>
</gene>
<dbReference type="AlphaFoldDB" id="A0A368PYH2"/>
<protein>
    <submittedName>
        <fullName evidence="2">Uncharacterized protein</fullName>
    </submittedName>
</protein>
<reference evidence="2" key="1">
    <citation type="journal article" date="2012" name="Nat. Biotechnol.">
        <title>Reference genome sequence of the model plant Setaria.</title>
        <authorList>
            <person name="Bennetzen J.L."/>
            <person name="Schmutz J."/>
            <person name="Wang H."/>
            <person name="Percifield R."/>
            <person name="Hawkins J."/>
            <person name="Pontaroli A.C."/>
            <person name="Estep M."/>
            <person name="Feng L."/>
            <person name="Vaughn J.N."/>
            <person name="Grimwood J."/>
            <person name="Jenkins J."/>
            <person name="Barry K."/>
            <person name="Lindquist E."/>
            <person name="Hellsten U."/>
            <person name="Deshpande S."/>
            <person name="Wang X."/>
            <person name="Wu X."/>
            <person name="Mitros T."/>
            <person name="Triplett J."/>
            <person name="Yang X."/>
            <person name="Ye C.Y."/>
            <person name="Mauro-Herrera M."/>
            <person name="Wang L."/>
            <person name="Li P."/>
            <person name="Sharma M."/>
            <person name="Sharma R."/>
            <person name="Ronald P.C."/>
            <person name="Panaud O."/>
            <person name="Kellogg E.A."/>
            <person name="Brutnell T.P."/>
            <person name="Doust A.N."/>
            <person name="Tuskan G.A."/>
            <person name="Rokhsar D."/>
            <person name="Devos K.M."/>
        </authorList>
    </citation>
    <scope>NUCLEOTIDE SEQUENCE [LARGE SCALE GENOMIC DNA]</scope>
    <source>
        <strain evidence="2">Yugu1</strain>
    </source>
</reference>
<evidence type="ECO:0000256" key="1">
    <source>
        <dbReference type="SAM" id="MobiDB-lite"/>
    </source>
</evidence>
<reference evidence="2" key="2">
    <citation type="submission" date="2015-07" db="EMBL/GenBank/DDBJ databases">
        <authorList>
            <person name="Noorani M."/>
        </authorList>
    </citation>
    <scope>NUCLEOTIDE SEQUENCE</scope>
    <source>
        <strain evidence="2">Yugu1</strain>
    </source>
</reference>
<feature type="region of interest" description="Disordered" evidence="1">
    <location>
        <begin position="121"/>
        <end position="145"/>
    </location>
</feature>
<name>A0A368PYH2_SETIT</name>
<feature type="compositionally biased region" description="Polar residues" evidence="1">
    <location>
        <begin position="131"/>
        <end position="145"/>
    </location>
</feature>
<evidence type="ECO:0000313" key="2">
    <source>
        <dbReference type="EMBL" id="RCV10837.1"/>
    </source>
</evidence>
<feature type="region of interest" description="Disordered" evidence="1">
    <location>
        <begin position="58"/>
        <end position="86"/>
    </location>
</feature>
<dbReference type="EMBL" id="CM003529">
    <property type="protein sequence ID" value="RCV10837.1"/>
    <property type="molecule type" value="Genomic_DNA"/>
</dbReference>
<organism evidence="2">
    <name type="scientific">Setaria italica</name>
    <name type="common">Foxtail millet</name>
    <name type="synonym">Panicum italicum</name>
    <dbReference type="NCBI Taxonomy" id="4555"/>
    <lineage>
        <taxon>Eukaryota</taxon>
        <taxon>Viridiplantae</taxon>
        <taxon>Streptophyta</taxon>
        <taxon>Embryophyta</taxon>
        <taxon>Tracheophyta</taxon>
        <taxon>Spermatophyta</taxon>
        <taxon>Magnoliopsida</taxon>
        <taxon>Liliopsida</taxon>
        <taxon>Poales</taxon>
        <taxon>Poaceae</taxon>
        <taxon>PACMAD clade</taxon>
        <taxon>Panicoideae</taxon>
        <taxon>Panicodae</taxon>
        <taxon>Paniceae</taxon>
        <taxon>Cenchrinae</taxon>
        <taxon>Setaria</taxon>
    </lineage>
</organism>
<proteinExistence type="predicted"/>
<feature type="non-terminal residue" evidence="2">
    <location>
        <position position="1"/>
    </location>
</feature>
<accession>A0A368PYH2</accession>